<dbReference type="GO" id="GO:0016787">
    <property type="term" value="F:hydrolase activity"/>
    <property type="evidence" value="ECO:0007669"/>
    <property type="project" value="UniProtKB-KW"/>
</dbReference>
<organism evidence="1 2">
    <name type="scientific">Thiomonas delicata</name>
    <name type="common">Thiomonas cuprina</name>
    <dbReference type="NCBI Taxonomy" id="364030"/>
    <lineage>
        <taxon>Bacteria</taxon>
        <taxon>Pseudomonadati</taxon>
        <taxon>Pseudomonadota</taxon>
        <taxon>Betaproteobacteria</taxon>
        <taxon>Burkholderiales</taxon>
        <taxon>Thiomonas</taxon>
    </lineage>
</organism>
<gene>
    <name evidence="1" type="ORF">THIARS_80373</name>
</gene>
<keyword evidence="2" id="KW-1185">Reference proteome</keyword>
<reference evidence="1 2" key="1">
    <citation type="submission" date="2016-06" db="EMBL/GenBank/DDBJ databases">
        <authorList>
            <person name="Kjaerup R.B."/>
            <person name="Dalgaard T.S."/>
            <person name="Juul-Madsen H.R."/>
        </authorList>
    </citation>
    <scope>NUCLEOTIDE SEQUENCE [LARGE SCALE GENOMIC DNA]</scope>
    <source>
        <strain evidence="1 2">DSM 16361</strain>
    </source>
</reference>
<sequence>MEIIMNILKFLKPTIHTPEKGVAATARVTNFVRPEGGWVPMGYTLDGSYVVLSLKTGQLVTLRAQDLHMKKLQVWLGLEVRNSSMVYDNDIKKDVVEPTAVVEEIAKACDEMGLFDFSRVRGPGLYREGDDLVVNFGHQVATADGKLVPLHPGHKSAIYQGGPSLGFALDTPCASSEEVLRVLGVLGSFGLGGKGDLIKLAGWLVTAFFGAALPHRPILAISAERGSGKTTLIEFLNALLGPQAIRRDGIPTTAQMIYALENRSATLIVDELEGRGSKKAAVETFMEMLRIQFTSSSSQRLSRVIGGKTRYYNAPVCVLLLGISLPSFNAATETRTVRLNLDALPEASRLYYEWLLDSSRESETVALGARLRRLLVSRWNIMRGTMAAVRPMLIGLGHEARIADKFSPLLAGYVAMTHDHVPSPEELRSLIAQMDLSQTAPATVERDAEMCLSVLLNRKVVIYKMTDGAKEKTHMTIRDALTHVVHGDAAAREPLTRQLEEFGVRPLWVRASASWKLAVCSSEHHEGMRKLMMRTDWALGGWKDVLQRLPGAKASVQKVARSTQRVVVVDMPREVLEPEDGDYDFPEPMAA</sequence>
<name>A0A238D9C8_THIDL</name>
<accession>A0A238D9C8</accession>
<evidence type="ECO:0000313" key="1">
    <source>
        <dbReference type="EMBL" id="SBP89849.1"/>
    </source>
</evidence>
<dbReference type="EMBL" id="FLMQ01000057">
    <property type="protein sequence ID" value="SBP89849.1"/>
    <property type="molecule type" value="Genomic_DNA"/>
</dbReference>
<protein>
    <submittedName>
        <fullName evidence="1">Putative nucleoside triphosphate hydrolase</fullName>
    </submittedName>
</protein>
<dbReference type="AlphaFoldDB" id="A0A238D9C8"/>
<dbReference type="Proteomes" id="UP000214566">
    <property type="component" value="Unassembled WGS sequence"/>
</dbReference>
<evidence type="ECO:0000313" key="2">
    <source>
        <dbReference type="Proteomes" id="UP000214566"/>
    </source>
</evidence>
<proteinExistence type="predicted"/>
<keyword evidence="1" id="KW-0378">Hydrolase</keyword>